<dbReference type="Gene3D" id="1.10.10.60">
    <property type="entry name" value="Homeodomain-like"/>
    <property type="match status" value="1"/>
</dbReference>
<feature type="domain" description="Myb-like" evidence="7">
    <location>
        <begin position="167"/>
        <end position="216"/>
    </location>
</feature>
<comment type="subcellular location">
    <subcellularLocation>
        <location evidence="1">Nucleus</location>
    </subcellularLocation>
</comment>
<keyword evidence="6" id="KW-0539">Nucleus</keyword>
<dbReference type="CDD" id="cd00167">
    <property type="entry name" value="SANT"/>
    <property type="match status" value="1"/>
</dbReference>
<keyword evidence="2" id="KW-0677">Repeat</keyword>
<keyword evidence="4" id="KW-0238">DNA-binding</keyword>
<evidence type="ECO:0000256" key="6">
    <source>
        <dbReference type="ARBA" id="ARBA00023242"/>
    </source>
</evidence>
<accession>A0AAQ3RGS0</accession>
<evidence type="ECO:0000256" key="4">
    <source>
        <dbReference type="ARBA" id="ARBA00023125"/>
    </source>
</evidence>
<dbReference type="AlphaFoldDB" id="A0AAQ3RGS0"/>
<evidence type="ECO:0000313" key="9">
    <source>
        <dbReference type="EMBL" id="WVY94818.1"/>
    </source>
</evidence>
<dbReference type="Proteomes" id="UP001374535">
    <property type="component" value="Chromosome 10"/>
</dbReference>
<protein>
    <submittedName>
        <fullName evidence="9">Uncharacterized protein</fullName>
    </submittedName>
</protein>
<dbReference type="PANTHER" id="PTHR45675">
    <property type="entry name" value="MYB TRANSCRIPTION FACTOR-RELATED-RELATED"/>
    <property type="match status" value="1"/>
</dbReference>
<evidence type="ECO:0000313" key="10">
    <source>
        <dbReference type="Proteomes" id="UP001374535"/>
    </source>
</evidence>
<evidence type="ECO:0000256" key="3">
    <source>
        <dbReference type="ARBA" id="ARBA00023015"/>
    </source>
</evidence>
<dbReference type="PROSITE" id="PS51294">
    <property type="entry name" value="HTH_MYB"/>
    <property type="match status" value="1"/>
</dbReference>
<reference evidence="9 10" key="1">
    <citation type="journal article" date="2023" name="Life. Sci Alliance">
        <title>Evolutionary insights into 3D genome organization and epigenetic landscape of Vigna mungo.</title>
        <authorList>
            <person name="Junaid A."/>
            <person name="Singh B."/>
            <person name="Bhatia S."/>
        </authorList>
    </citation>
    <scope>NUCLEOTIDE SEQUENCE [LARGE SCALE GENOMIC DNA]</scope>
    <source>
        <strain evidence="9">Urdbean</strain>
    </source>
</reference>
<dbReference type="SMART" id="SM00717">
    <property type="entry name" value="SANT"/>
    <property type="match status" value="1"/>
</dbReference>
<dbReference type="InterPro" id="IPR001005">
    <property type="entry name" value="SANT/Myb"/>
</dbReference>
<feature type="domain" description="HTH myb-type" evidence="8">
    <location>
        <begin position="167"/>
        <end position="220"/>
    </location>
</feature>
<dbReference type="GO" id="GO:0005634">
    <property type="term" value="C:nucleus"/>
    <property type="evidence" value="ECO:0007669"/>
    <property type="project" value="UniProtKB-SubCell"/>
</dbReference>
<dbReference type="PANTHER" id="PTHR45675:SF73">
    <property type="entry name" value="MYB TRANSCRIPTION FACTOR"/>
    <property type="match status" value="1"/>
</dbReference>
<dbReference type="GO" id="GO:0043565">
    <property type="term" value="F:sequence-specific DNA binding"/>
    <property type="evidence" value="ECO:0007669"/>
    <property type="project" value="InterPro"/>
</dbReference>
<sequence>MNPHLIMFPPRQIGLQICTVKAKSVDKLCKIVKKQLVVAEGEIFEIVTALEEEFGISIGKRGSRKEFGVMTGKELGGERRPVGRRRCKVTEDSWSRWDQEKRVPTSVSLSRVRKERERAMMSRPAVAPMGRGVADDAKTGRRRWLVRRRAGVYVCLIPIHYALTIAEEDTLLQNYVATHGDGHWNSIARCAGTYYTLSIRLKRSGKSCRLRWLNYLRPDVRRGNITLQEQITILDRKMIF</sequence>
<dbReference type="SUPFAM" id="SSF46689">
    <property type="entry name" value="Homeodomain-like"/>
    <property type="match status" value="1"/>
</dbReference>
<organism evidence="9 10">
    <name type="scientific">Vigna mungo</name>
    <name type="common">Black gram</name>
    <name type="synonym">Phaseolus mungo</name>
    <dbReference type="NCBI Taxonomy" id="3915"/>
    <lineage>
        <taxon>Eukaryota</taxon>
        <taxon>Viridiplantae</taxon>
        <taxon>Streptophyta</taxon>
        <taxon>Embryophyta</taxon>
        <taxon>Tracheophyta</taxon>
        <taxon>Spermatophyta</taxon>
        <taxon>Magnoliopsida</taxon>
        <taxon>eudicotyledons</taxon>
        <taxon>Gunneridae</taxon>
        <taxon>Pentapetalae</taxon>
        <taxon>rosids</taxon>
        <taxon>fabids</taxon>
        <taxon>Fabales</taxon>
        <taxon>Fabaceae</taxon>
        <taxon>Papilionoideae</taxon>
        <taxon>50 kb inversion clade</taxon>
        <taxon>NPAAA clade</taxon>
        <taxon>indigoferoid/millettioid clade</taxon>
        <taxon>Phaseoleae</taxon>
        <taxon>Vigna</taxon>
    </lineage>
</organism>
<dbReference type="InterPro" id="IPR009057">
    <property type="entry name" value="Homeodomain-like_sf"/>
</dbReference>
<evidence type="ECO:0000259" key="7">
    <source>
        <dbReference type="PROSITE" id="PS50090"/>
    </source>
</evidence>
<evidence type="ECO:0000256" key="5">
    <source>
        <dbReference type="ARBA" id="ARBA00023163"/>
    </source>
</evidence>
<evidence type="ECO:0000256" key="2">
    <source>
        <dbReference type="ARBA" id="ARBA00022737"/>
    </source>
</evidence>
<keyword evidence="10" id="KW-1185">Reference proteome</keyword>
<dbReference type="GO" id="GO:0003700">
    <property type="term" value="F:DNA-binding transcription factor activity"/>
    <property type="evidence" value="ECO:0007669"/>
    <property type="project" value="InterPro"/>
</dbReference>
<dbReference type="Pfam" id="PF00249">
    <property type="entry name" value="Myb_DNA-binding"/>
    <property type="match status" value="1"/>
</dbReference>
<keyword evidence="5" id="KW-0804">Transcription</keyword>
<dbReference type="InterPro" id="IPR017930">
    <property type="entry name" value="Myb_dom"/>
</dbReference>
<proteinExistence type="predicted"/>
<dbReference type="PROSITE" id="PS50090">
    <property type="entry name" value="MYB_LIKE"/>
    <property type="match status" value="1"/>
</dbReference>
<gene>
    <name evidence="9" type="ORF">V8G54_033906</name>
</gene>
<name>A0AAQ3RGS0_VIGMU</name>
<dbReference type="InterPro" id="IPR044676">
    <property type="entry name" value="EOBI/EOBII-like_plant"/>
</dbReference>
<evidence type="ECO:0000256" key="1">
    <source>
        <dbReference type="ARBA" id="ARBA00004123"/>
    </source>
</evidence>
<keyword evidence="3" id="KW-0805">Transcription regulation</keyword>
<evidence type="ECO:0000259" key="8">
    <source>
        <dbReference type="PROSITE" id="PS51294"/>
    </source>
</evidence>
<dbReference type="EMBL" id="CP144691">
    <property type="protein sequence ID" value="WVY94818.1"/>
    <property type="molecule type" value="Genomic_DNA"/>
</dbReference>